<comment type="caution">
    <text evidence="5">The sequence shown here is derived from an EMBL/GenBank/DDBJ whole genome shotgun (WGS) entry which is preliminary data.</text>
</comment>
<evidence type="ECO:0000256" key="3">
    <source>
        <dbReference type="SAM" id="MobiDB-lite"/>
    </source>
</evidence>
<dbReference type="Pfam" id="PF13458">
    <property type="entry name" value="Peripla_BP_6"/>
    <property type="match status" value="1"/>
</dbReference>
<name>A0A5N8W9G6_9ACTN</name>
<accession>A0A5N8W9G6</accession>
<keyword evidence="2" id="KW-0732">Signal</keyword>
<evidence type="ECO:0000313" key="6">
    <source>
        <dbReference type="Proteomes" id="UP000326979"/>
    </source>
</evidence>
<evidence type="ECO:0000259" key="4">
    <source>
        <dbReference type="Pfam" id="PF13458"/>
    </source>
</evidence>
<evidence type="ECO:0000256" key="2">
    <source>
        <dbReference type="ARBA" id="ARBA00022729"/>
    </source>
</evidence>
<dbReference type="InterPro" id="IPR028082">
    <property type="entry name" value="Peripla_BP_I"/>
</dbReference>
<evidence type="ECO:0000313" key="5">
    <source>
        <dbReference type="EMBL" id="MPY43466.1"/>
    </source>
</evidence>
<dbReference type="SUPFAM" id="SSF53822">
    <property type="entry name" value="Periplasmic binding protein-like I"/>
    <property type="match status" value="1"/>
</dbReference>
<dbReference type="Proteomes" id="UP000326979">
    <property type="component" value="Unassembled WGS sequence"/>
</dbReference>
<dbReference type="EMBL" id="VJZE01000228">
    <property type="protein sequence ID" value="MPY43466.1"/>
    <property type="molecule type" value="Genomic_DNA"/>
</dbReference>
<dbReference type="OrthoDB" id="3205678at2"/>
<organism evidence="5 6">
    <name type="scientific">Streptomyces phyllanthi</name>
    <dbReference type="NCBI Taxonomy" id="1803180"/>
    <lineage>
        <taxon>Bacteria</taxon>
        <taxon>Bacillati</taxon>
        <taxon>Actinomycetota</taxon>
        <taxon>Actinomycetes</taxon>
        <taxon>Kitasatosporales</taxon>
        <taxon>Streptomycetaceae</taxon>
        <taxon>Streptomyces</taxon>
    </lineage>
</organism>
<dbReference type="AlphaFoldDB" id="A0A5N8W9G6"/>
<sequence length="443" mass="46930">MTGTRRTRPSLPVSTRPGRDTASRTRPRARSLALSAGALAACASLVAGCGVVPGTAGGSGDDPVVVMTWAPEKTDANNEPGMPGMAEAYARWVNSRGGINGRELKVLTCNERNDSVAAARCAQRAVDEQAVAVVGSYSQHGRASLSPLAAEGIPYIGGYGVTDDEFTSPTSYPVNGGQPALLAGLGEQLSRTCGPVVLVRPDTIVGDEMPVLLDAGLRTGKHPGAADELAAEDGTSYQDQTQRALRRATSDPGRKGCVVPSLGDRTDTFMDSFRRERDGYPAVRTAAVLGSIEQSLIDASGGKSGPYEGSYVTGWYPEASDKRWNTMNKVIREHAFGDNRVDPADPGVQTTWIAYTVLKAVVEKLGDGEVSAHTVRQTLNNGLKVTTGGLTPPLSWRYDDLVAVGGYPRLINVNVTFQVVREGRLVAARQEFVSVRKTLESAL</sequence>
<comment type="similarity">
    <text evidence="1">Belongs to the leucine-binding protein family.</text>
</comment>
<keyword evidence="6" id="KW-1185">Reference proteome</keyword>
<dbReference type="RefSeq" id="WP_152788435.1">
    <property type="nucleotide sequence ID" value="NZ_BAABEQ010000018.1"/>
</dbReference>
<reference evidence="5 6" key="1">
    <citation type="submission" date="2019-07" db="EMBL/GenBank/DDBJ databases">
        <title>New species of Amycolatopsis and Streptomyces.</title>
        <authorList>
            <person name="Duangmal K."/>
            <person name="Teo W.F.A."/>
            <person name="Lipun K."/>
        </authorList>
    </citation>
    <scope>NUCLEOTIDE SEQUENCE [LARGE SCALE GENOMIC DNA]</scope>
    <source>
        <strain evidence="5 6">TISTR 2346</strain>
    </source>
</reference>
<gene>
    <name evidence="5" type="ORF">FNH04_27215</name>
</gene>
<proteinExistence type="inferred from homology"/>
<evidence type="ECO:0000256" key="1">
    <source>
        <dbReference type="ARBA" id="ARBA00010062"/>
    </source>
</evidence>
<feature type="domain" description="Leucine-binding protein" evidence="4">
    <location>
        <begin position="80"/>
        <end position="387"/>
    </location>
</feature>
<dbReference type="Gene3D" id="3.40.50.2300">
    <property type="match status" value="2"/>
</dbReference>
<feature type="region of interest" description="Disordered" evidence="3">
    <location>
        <begin position="1"/>
        <end position="28"/>
    </location>
</feature>
<protein>
    <submittedName>
        <fullName evidence="5">ABC transporter substrate-binding protein</fullName>
    </submittedName>
</protein>
<dbReference type="InterPro" id="IPR028081">
    <property type="entry name" value="Leu-bd"/>
</dbReference>